<feature type="domain" description="PTS EIIA type-2" evidence="16">
    <location>
        <begin position="48"/>
        <end position="189"/>
    </location>
</feature>
<dbReference type="GO" id="GO:0008965">
    <property type="term" value="F:phosphoenolpyruvate-protein phosphotransferase activity"/>
    <property type="evidence" value="ECO:0007669"/>
    <property type="project" value="UniProtKB-EC"/>
</dbReference>
<dbReference type="InterPro" id="IPR036637">
    <property type="entry name" value="Phosphohistidine_dom_sf"/>
</dbReference>
<dbReference type="Pfam" id="PF05524">
    <property type="entry name" value="PEP-utilisers_N"/>
    <property type="match status" value="1"/>
</dbReference>
<evidence type="ECO:0000256" key="1">
    <source>
        <dbReference type="ARBA" id="ARBA00000683"/>
    </source>
</evidence>
<dbReference type="PRINTS" id="PR01736">
    <property type="entry name" value="PHPHTRNFRASE"/>
</dbReference>
<dbReference type="Pfam" id="PF02896">
    <property type="entry name" value="PEP-utilizers_C"/>
    <property type="match status" value="1"/>
</dbReference>
<dbReference type="PROSITE" id="PS00742">
    <property type="entry name" value="PEP_ENZYMES_2"/>
    <property type="match status" value="1"/>
</dbReference>
<dbReference type="SUPFAM" id="SSF55804">
    <property type="entry name" value="Phoshotransferase/anion transport protein"/>
    <property type="match status" value="1"/>
</dbReference>
<dbReference type="NCBIfam" id="TIGR01417">
    <property type="entry name" value="PTS_I_fam"/>
    <property type="match status" value="1"/>
</dbReference>
<evidence type="ECO:0000256" key="2">
    <source>
        <dbReference type="ARBA" id="ARBA00001946"/>
    </source>
</evidence>
<dbReference type="STRING" id="314283.MED297_07198"/>
<comment type="cofactor">
    <cofactor evidence="2">
        <name>Mg(2+)</name>
        <dbReference type="ChEBI" id="CHEBI:18420"/>
    </cofactor>
</comment>
<dbReference type="InterPro" id="IPR016152">
    <property type="entry name" value="PTrfase/Anion_transptr"/>
</dbReference>
<dbReference type="SUPFAM" id="SSF55594">
    <property type="entry name" value="HPr-like"/>
    <property type="match status" value="1"/>
</dbReference>
<dbReference type="InterPro" id="IPR002178">
    <property type="entry name" value="PTS_EIIA_type-2_dom"/>
</dbReference>
<evidence type="ECO:0000256" key="12">
    <source>
        <dbReference type="ARBA" id="ARBA00022723"/>
    </source>
</evidence>
<evidence type="ECO:0000256" key="6">
    <source>
        <dbReference type="ARBA" id="ARBA00022448"/>
    </source>
</evidence>
<dbReference type="InterPro" id="IPR036618">
    <property type="entry name" value="PtsI_HPr-bd_sf"/>
</dbReference>
<dbReference type="PANTHER" id="PTHR46244:SF6">
    <property type="entry name" value="PHOSPHOENOLPYRUVATE-PROTEIN PHOSPHOTRANSFERASE"/>
    <property type="match status" value="1"/>
</dbReference>
<dbReference type="SUPFAM" id="SSF47831">
    <property type="entry name" value="Enzyme I of the PEP:sugar phosphotransferase system HPr-binding (sub)domain"/>
    <property type="match status" value="1"/>
</dbReference>
<feature type="domain" description="HPr" evidence="17">
    <location>
        <begin position="200"/>
        <end position="288"/>
    </location>
</feature>
<keyword evidence="6" id="KW-0813">Transport</keyword>
<keyword evidence="12" id="KW-0479">Metal-binding</keyword>
<keyword evidence="7" id="KW-0963">Cytoplasm</keyword>
<keyword evidence="11" id="KW-0598">Phosphotransferase system</keyword>
<keyword evidence="19" id="KW-1185">Reference proteome</keyword>
<dbReference type="Pfam" id="PF00391">
    <property type="entry name" value="PEP-utilizers"/>
    <property type="match status" value="1"/>
</dbReference>
<dbReference type="RefSeq" id="WP_008045372.1">
    <property type="nucleotide sequence ID" value="NZ_CH724152.1"/>
</dbReference>
<evidence type="ECO:0000259" key="17">
    <source>
        <dbReference type="PROSITE" id="PS51350"/>
    </source>
</evidence>
<organism evidence="18 19">
    <name type="scientific">Reinekea blandensis MED297</name>
    <dbReference type="NCBI Taxonomy" id="314283"/>
    <lineage>
        <taxon>Bacteria</taxon>
        <taxon>Pseudomonadati</taxon>
        <taxon>Pseudomonadota</taxon>
        <taxon>Gammaproteobacteria</taxon>
        <taxon>Oceanospirillales</taxon>
        <taxon>Saccharospirillaceae</taxon>
        <taxon>Reinekea</taxon>
    </lineage>
</organism>
<feature type="region of interest" description="Disordered" evidence="15">
    <location>
        <begin position="1"/>
        <end position="46"/>
    </location>
</feature>
<feature type="compositionally biased region" description="Low complexity" evidence="15">
    <location>
        <begin position="33"/>
        <end position="46"/>
    </location>
</feature>
<name>A4BFD6_9GAMM</name>
<dbReference type="InterPro" id="IPR040442">
    <property type="entry name" value="Pyrv_kinase-like_dom_sf"/>
</dbReference>
<evidence type="ECO:0000256" key="3">
    <source>
        <dbReference type="ARBA" id="ARBA00004496"/>
    </source>
</evidence>
<dbReference type="Proteomes" id="UP000005953">
    <property type="component" value="Unassembled WGS sequence"/>
</dbReference>
<dbReference type="PROSITE" id="PS51094">
    <property type="entry name" value="PTS_EIIA_TYPE_2"/>
    <property type="match status" value="1"/>
</dbReference>
<dbReference type="GO" id="GO:0009401">
    <property type="term" value="P:phosphoenolpyruvate-dependent sugar phosphotransferase system"/>
    <property type="evidence" value="ECO:0007669"/>
    <property type="project" value="UniProtKB-KW"/>
</dbReference>
<keyword evidence="8" id="KW-0597">Phosphoprotein</keyword>
<sequence>MSFFKKLVRGSGADEQKAPQNPQTQPVKPTQNKPTQQKPAAAPAASTLSLEPKQILLKQSLASKTEVLTLISDTMQTLGFVTGDYTKALADREAKVSTYLVNGVAIPHGTNEAKSQVKKTGLVIVQVPAGVTWNDQGDQAHFIVGIAANGDEHLGVLQQLTQVVMDEAKAKHLGSNANVQDIVQALNTNLAAGQTEEDFSNAAEALVIDEAGLHARPASLISEKASEFKDCQIRIRCKTVSANAKSMASLLTLGAQKGDTLVVSAEGNQAAKAIEALVAMINAGLDSEDDTESNNYTPLTTLPALTGVKAAQALTGKAASPGIALALQYRLTEKQVDVSREAGNIDEEKQRLTDALAEAATQLDELKARLQNKAPKEAAIIQAQKQLLQDEMILERTQELIGHRNSAAWSFREAIQDQIDSLSQVEDERLKARIVDLQDACQRVLAILSGEQTQQGYPEKPFILLARDLTPSQTAGLDSVPIKAICTELGGPNSHMAILARALGIPALVGLGDGALAALENGTPAIVDAQGATLYSAPDAAGIQAAKAAIGQWQEMRKAEDAQKHEPAQTRDGHHVEVVCNIANPEDSAKILGQGGEGVGLLRTEFLFEAAPKEPSVEEQMASLKAIVNELGDRQIVVRTSDIGGDKPVQWMNMPHEDNPFLGIRGLRLSMQHEDVFRRQLEAIYRVAAWQVKEQGSTGLHIMFPMIAKLSEWQWARDIAELVRKGLNAPELPLGIMIEVPSAVLIADHFAREVDFFSVGSNDLTQYTLAMDRLHPQLGKEADNYHPAILKMIEATVKAADAHGKWVGVCGNMAADPNVAALLVGLGVKELSVSPSNVAAVKNIIRAVSYDKLKIKAQKALEMGSSEAVMALYRNHDDLV</sequence>
<dbReference type="EMBL" id="AAOE01000012">
    <property type="protein sequence ID" value="EAR09249.1"/>
    <property type="molecule type" value="Genomic_DNA"/>
</dbReference>
<comment type="subcellular location">
    <subcellularLocation>
        <location evidence="3">Cytoplasm</location>
    </subcellularLocation>
</comment>
<dbReference type="GO" id="GO:0016301">
    <property type="term" value="F:kinase activity"/>
    <property type="evidence" value="ECO:0007669"/>
    <property type="project" value="UniProtKB-KW"/>
</dbReference>
<accession>A4BFD6</accession>
<dbReference type="Gene3D" id="3.30.1340.10">
    <property type="entry name" value="HPr-like"/>
    <property type="match status" value="1"/>
</dbReference>
<keyword evidence="14" id="KW-0460">Magnesium</keyword>
<reference evidence="18 19" key="1">
    <citation type="submission" date="2006-02" db="EMBL/GenBank/DDBJ databases">
        <authorList>
            <person name="Pinhassi J."/>
            <person name="Pedros-Alio C."/>
            <person name="Ferriera S."/>
            <person name="Johnson J."/>
            <person name="Kravitz S."/>
            <person name="Halpern A."/>
            <person name="Remington K."/>
            <person name="Beeson K."/>
            <person name="Tran B."/>
            <person name="Rogers Y.-H."/>
            <person name="Friedman R."/>
            <person name="Venter J.C."/>
        </authorList>
    </citation>
    <scope>NUCLEOTIDE SEQUENCE [LARGE SCALE GENOMIC DNA]</scope>
    <source>
        <strain evidence="18 19">MED297</strain>
    </source>
</reference>
<dbReference type="InterPro" id="IPR050499">
    <property type="entry name" value="PEP-utilizing_PTS_enzyme"/>
</dbReference>
<keyword evidence="9" id="KW-0762">Sugar transport</keyword>
<evidence type="ECO:0000256" key="15">
    <source>
        <dbReference type="SAM" id="MobiDB-lite"/>
    </source>
</evidence>
<dbReference type="GO" id="GO:0005737">
    <property type="term" value="C:cytoplasm"/>
    <property type="evidence" value="ECO:0007669"/>
    <property type="project" value="UniProtKB-SubCell"/>
</dbReference>
<evidence type="ECO:0000256" key="7">
    <source>
        <dbReference type="ARBA" id="ARBA00022490"/>
    </source>
</evidence>
<dbReference type="Gene3D" id="3.40.930.10">
    <property type="entry name" value="Mannitol-specific EII, Chain A"/>
    <property type="match status" value="1"/>
</dbReference>
<evidence type="ECO:0000256" key="5">
    <source>
        <dbReference type="ARBA" id="ARBA00012232"/>
    </source>
</evidence>
<evidence type="ECO:0000313" key="19">
    <source>
        <dbReference type="Proteomes" id="UP000005953"/>
    </source>
</evidence>
<dbReference type="NCBIfam" id="TIGR01003">
    <property type="entry name" value="PTS_HPr_family"/>
    <property type="match status" value="1"/>
</dbReference>
<dbReference type="Gene3D" id="3.50.30.10">
    <property type="entry name" value="Phosphohistidine domain"/>
    <property type="match status" value="1"/>
</dbReference>
<evidence type="ECO:0000256" key="9">
    <source>
        <dbReference type="ARBA" id="ARBA00022597"/>
    </source>
</evidence>
<dbReference type="HOGENOM" id="CLU_007308_2_0_6"/>
<dbReference type="PANTHER" id="PTHR46244">
    <property type="entry name" value="PHOSPHOENOLPYRUVATE-PROTEIN PHOSPHOTRANSFERASE"/>
    <property type="match status" value="1"/>
</dbReference>
<dbReference type="InterPro" id="IPR008279">
    <property type="entry name" value="PEP-util_enz_mobile_dom"/>
</dbReference>
<dbReference type="PROSITE" id="PS00369">
    <property type="entry name" value="PTS_HPR_HIS"/>
    <property type="match status" value="1"/>
</dbReference>
<dbReference type="InterPro" id="IPR035895">
    <property type="entry name" value="HPr-like_sf"/>
</dbReference>
<keyword evidence="13" id="KW-0418">Kinase</keyword>
<comment type="catalytic activity">
    <reaction evidence="1">
        <text>L-histidyl-[protein] + phosphoenolpyruvate = N(pros)-phospho-L-histidyl-[protein] + pyruvate</text>
        <dbReference type="Rhea" id="RHEA:23880"/>
        <dbReference type="Rhea" id="RHEA-COMP:9745"/>
        <dbReference type="Rhea" id="RHEA-COMP:9746"/>
        <dbReference type="ChEBI" id="CHEBI:15361"/>
        <dbReference type="ChEBI" id="CHEBI:29979"/>
        <dbReference type="ChEBI" id="CHEBI:58702"/>
        <dbReference type="ChEBI" id="CHEBI:64837"/>
        <dbReference type="EC" id="2.7.3.9"/>
    </reaction>
</comment>
<dbReference type="InterPro" id="IPR000121">
    <property type="entry name" value="PEP_util_C"/>
</dbReference>
<dbReference type="PRINTS" id="PR00107">
    <property type="entry name" value="PHOSPHOCPHPR"/>
</dbReference>
<dbReference type="SUPFAM" id="SSF51621">
    <property type="entry name" value="Phosphoenolpyruvate/pyruvate domain"/>
    <property type="match status" value="1"/>
</dbReference>
<dbReference type="Gene3D" id="3.20.20.60">
    <property type="entry name" value="Phosphoenolpyruvate-binding domains"/>
    <property type="match status" value="1"/>
</dbReference>
<dbReference type="InterPro" id="IPR015813">
    <property type="entry name" value="Pyrv/PenolPyrv_kinase-like_dom"/>
</dbReference>
<evidence type="ECO:0000256" key="11">
    <source>
        <dbReference type="ARBA" id="ARBA00022683"/>
    </source>
</evidence>
<keyword evidence="10" id="KW-0808">Transferase</keyword>
<evidence type="ECO:0000256" key="14">
    <source>
        <dbReference type="ARBA" id="ARBA00022842"/>
    </source>
</evidence>
<evidence type="ECO:0000256" key="10">
    <source>
        <dbReference type="ARBA" id="ARBA00022679"/>
    </source>
</evidence>
<dbReference type="CDD" id="cd00367">
    <property type="entry name" value="PTS-HPr_like"/>
    <property type="match status" value="1"/>
</dbReference>
<dbReference type="InterPro" id="IPR000032">
    <property type="entry name" value="HPr-like"/>
</dbReference>
<evidence type="ECO:0000256" key="8">
    <source>
        <dbReference type="ARBA" id="ARBA00022553"/>
    </source>
</evidence>
<dbReference type="Pfam" id="PF00359">
    <property type="entry name" value="PTS_EIIA_2"/>
    <property type="match status" value="1"/>
</dbReference>
<dbReference type="Gene3D" id="1.10.274.10">
    <property type="entry name" value="PtsI, HPr-binding domain"/>
    <property type="match status" value="1"/>
</dbReference>
<dbReference type="Pfam" id="PF00381">
    <property type="entry name" value="PTS-HPr"/>
    <property type="match status" value="1"/>
</dbReference>
<dbReference type="InterPro" id="IPR023151">
    <property type="entry name" value="PEP_util_CS"/>
</dbReference>
<protein>
    <recommendedName>
        <fullName evidence="5">phosphoenolpyruvate--protein phosphotransferase</fullName>
        <ecNumber evidence="5">2.7.3.9</ecNumber>
    </recommendedName>
</protein>
<dbReference type="AlphaFoldDB" id="A4BFD6"/>
<dbReference type="CDD" id="cd00211">
    <property type="entry name" value="PTS_IIA_fru"/>
    <property type="match status" value="1"/>
</dbReference>
<gene>
    <name evidence="18" type="ORF">MED297_07198</name>
</gene>
<dbReference type="SUPFAM" id="SSF52009">
    <property type="entry name" value="Phosphohistidine domain"/>
    <property type="match status" value="1"/>
</dbReference>
<dbReference type="InterPro" id="IPR008731">
    <property type="entry name" value="PTS_EIN"/>
</dbReference>
<dbReference type="PROSITE" id="PS51350">
    <property type="entry name" value="PTS_HPR_DOM"/>
    <property type="match status" value="1"/>
</dbReference>
<comment type="caution">
    <text evidence="18">The sequence shown here is derived from an EMBL/GenBank/DDBJ whole genome shotgun (WGS) entry which is preliminary data.</text>
</comment>
<evidence type="ECO:0000259" key="16">
    <source>
        <dbReference type="PROSITE" id="PS51094"/>
    </source>
</evidence>
<evidence type="ECO:0000256" key="13">
    <source>
        <dbReference type="ARBA" id="ARBA00022777"/>
    </source>
</evidence>
<comment type="similarity">
    <text evidence="4">Belongs to the PEP-utilizing enzyme family.</text>
</comment>
<proteinExistence type="inferred from homology"/>
<evidence type="ECO:0000313" key="18">
    <source>
        <dbReference type="EMBL" id="EAR09249.1"/>
    </source>
</evidence>
<dbReference type="GO" id="GO:0046872">
    <property type="term" value="F:metal ion binding"/>
    <property type="evidence" value="ECO:0007669"/>
    <property type="project" value="UniProtKB-KW"/>
</dbReference>
<dbReference type="EC" id="2.7.3.9" evidence="5"/>
<evidence type="ECO:0000256" key="4">
    <source>
        <dbReference type="ARBA" id="ARBA00007837"/>
    </source>
</evidence>
<feature type="compositionally biased region" description="Polar residues" evidence="15">
    <location>
        <begin position="18"/>
        <end position="32"/>
    </location>
</feature>
<dbReference type="InterPro" id="IPR001020">
    <property type="entry name" value="PTS_HPr_His_P_site"/>
</dbReference>
<dbReference type="InterPro" id="IPR006318">
    <property type="entry name" value="PTS_EI-like"/>
</dbReference>